<gene>
    <name evidence="2" type="ORF">J4E00_27770</name>
</gene>
<name>A0ABS3QP55_9BACT</name>
<feature type="domain" description="DUF3850" evidence="1">
    <location>
        <begin position="70"/>
        <end position="146"/>
    </location>
</feature>
<dbReference type="SUPFAM" id="SSF88697">
    <property type="entry name" value="PUA domain-like"/>
    <property type="match status" value="1"/>
</dbReference>
<dbReference type="Pfam" id="PF12961">
    <property type="entry name" value="DUF3850"/>
    <property type="match status" value="1"/>
</dbReference>
<sequence>MHLSQIGYLQENETNFYPSAPAAPLPQPLTSRIFCPAGHAPIQQPMTTNALLPEQQAPQFQIANPAQHQTHELKIWPGCFAAVKAGTKPFDVRENDRNFQVGDVLLLREYEPESEQYTGRTVTRWVSYVLQGGVFGIQPNWCVLGFSDQAPIPTGITDIRLW</sequence>
<dbReference type="InterPro" id="IPR015947">
    <property type="entry name" value="PUA-like_sf"/>
</dbReference>
<dbReference type="RefSeq" id="WP_208178631.1">
    <property type="nucleotide sequence ID" value="NZ_JAGETZ010000022.1"/>
</dbReference>
<protein>
    <submittedName>
        <fullName evidence="2">DUF3850 domain-containing protein</fullName>
    </submittedName>
</protein>
<dbReference type="EMBL" id="JAGETZ010000022">
    <property type="protein sequence ID" value="MBO2012892.1"/>
    <property type="molecule type" value="Genomic_DNA"/>
</dbReference>
<reference evidence="2 3" key="1">
    <citation type="submission" date="2021-03" db="EMBL/GenBank/DDBJ databases">
        <authorList>
            <person name="Kim M.K."/>
        </authorList>
    </citation>
    <scope>NUCLEOTIDE SEQUENCE [LARGE SCALE GENOMIC DNA]</scope>
    <source>
        <strain evidence="2 3">BT442</strain>
    </source>
</reference>
<organism evidence="2 3">
    <name type="scientific">Hymenobacter negativus</name>
    <dbReference type="NCBI Taxonomy" id="2795026"/>
    <lineage>
        <taxon>Bacteria</taxon>
        <taxon>Pseudomonadati</taxon>
        <taxon>Bacteroidota</taxon>
        <taxon>Cytophagia</taxon>
        <taxon>Cytophagales</taxon>
        <taxon>Hymenobacteraceae</taxon>
        <taxon>Hymenobacter</taxon>
    </lineage>
</organism>
<evidence type="ECO:0000313" key="2">
    <source>
        <dbReference type="EMBL" id="MBO2012892.1"/>
    </source>
</evidence>
<dbReference type="Proteomes" id="UP000664369">
    <property type="component" value="Unassembled WGS sequence"/>
</dbReference>
<dbReference type="InterPro" id="IPR039440">
    <property type="entry name" value="DUF3850"/>
</dbReference>
<proteinExistence type="predicted"/>
<evidence type="ECO:0000313" key="3">
    <source>
        <dbReference type="Proteomes" id="UP000664369"/>
    </source>
</evidence>
<comment type="caution">
    <text evidence="2">The sequence shown here is derived from an EMBL/GenBank/DDBJ whole genome shotgun (WGS) entry which is preliminary data.</text>
</comment>
<keyword evidence="3" id="KW-1185">Reference proteome</keyword>
<evidence type="ECO:0000259" key="1">
    <source>
        <dbReference type="Pfam" id="PF12961"/>
    </source>
</evidence>
<accession>A0ABS3QP55</accession>
<dbReference type="Gene3D" id="2.30.130.30">
    <property type="entry name" value="Hypothetical protein"/>
    <property type="match status" value="1"/>
</dbReference>